<dbReference type="EMBL" id="JAJAGO010000004">
    <property type="protein sequence ID" value="MCT2590312.1"/>
    <property type="molecule type" value="Genomic_DNA"/>
</dbReference>
<reference evidence="2 3" key="1">
    <citation type="submission" date="2021-10" db="EMBL/GenBank/DDBJ databases">
        <title>Streptomyces gossypii sp. nov., isolated from soil collected from cotton field.</title>
        <authorList>
            <person name="Ge X."/>
            <person name="Chen X."/>
            <person name="Liu W."/>
        </authorList>
    </citation>
    <scope>NUCLEOTIDE SEQUENCE [LARGE SCALE GENOMIC DNA]</scope>
    <source>
        <strain evidence="2 3">N2-109</strain>
    </source>
</reference>
<evidence type="ECO:0000313" key="2">
    <source>
        <dbReference type="EMBL" id="MCT2590312.1"/>
    </source>
</evidence>
<dbReference type="Proteomes" id="UP001156389">
    <property type="component" value="Unassembled WGS sequence"/>
</dbReference>
<feature type="domain" description="PRD" evidence="1">
    <location>
        <begin position="14"/>
        <end position="125"/>
    </location>
</feature>
<dbReference type="Pfam" id="PF00874">
    <property type="entry name" value="PRD"/>
    <property type="match status" value="1"/>
</dbReference>
<dbReference type="SUPFAM" id="SSF63520">
    <property type="entry name" value="PTS-regulatory domain, PRD"/>
    <property type="match status" value="1"/>
</dbReference>
<sequence length="125" mass="13592">MEDRLAERIRLFRESGQVRPAVADFVSAELEALAAEELPVSEETAGMLTSHLMMALTRLLNGESIDEFPADEHIADELAEQPEAVARARAVTERAQGTLGAALPQSEINFLALHLAVLAQRSATR</sequence>
<keyword evidence="3" id="KW-1185">Reference proteome</keyword>
<protein>
    <submittedName>
        <fullName evidence="2">PRD domain-containing protein</fullName>
    </submittedName>
</protein>
<dbReference type="InterPro" id="IPR011608">
    <property type="entry name" value="PRD"/>
</dbReference>
<dbReference type="RefSeq" id="WP_260217616.1">
    <property type="nucleotide sequence ID" value="NZ_JAJAGO010000004.1"/>
</dbReference>
<comment type="caution">
    <text evidence="2">The sequence shown here is derived from an EMBL/GenBank/DDBJ whole genome shotgun (WGS) entry which is preliminary data.</text>
</comment>
<dbReference type="Gene3D" id="1.10.1790.10">
    <property type="entry name" value="PRD domain"/>
    <property type="match status" value="1"/>
</dbReference>
<name>A0ABT2JQZ8_9ACTN</name>
<evidence type="ECO:0000313" key="3">
    <source>
        <dbReference type="Proteomes" id="UP001156389"/>
    </source>
</evidence>
<proteinExistence type="predicted"/>
<dbReference type="PROSITE" id="PS51372">
    <property type="entry name" value="PRD_2"/>
    <property type="match status" value="1"/>
</dbReference>
<dbReference type="InterPro" id="IPR036634">
    <property type="entry name" value="PRD_sf"/>
</dbReference>
<gene>
    <name evidence="2" type="ORF">LHJ74_10385</name>
</gene>
<accession>A0ABT2JQZ8</accession>
<organism evidence="2 3">
    <name type="scientific">Streptomyces gossypii</name>
    <dbReference type="NCBI Taxonomy" id="2883101"/>
    <lineage>
        <taxon>Bacteria</taxon>
        <taxon>Bacillati</taxon>
        <taxon>Actinomycetota</taxon>
        <taxon>Actinomycetes</taxon>
        <taxon>Kitasatosporales</taxon>
        <taxon>Streptomycetaceae</taxon>
        <taxon>Streptomyces</taxon>
    </lineage>
</organism>
<evidence type="ECO:0000259" key="1">
    <source>
        <dbReference type="PROSITE" id="PS51372"/>
    </source>
</evidence>